<dbReference type="FunFam" id="3.80.10.10:FF:000770">
    <property type="entry name" value="Uncharacterized protein"/>
    <property type="match status" value="1"/>
</dbReference>
<dbReference type="InterPro" id="IPR000483">
    <property type="entry name" value="Cys-rich_flank_reg_C"/>
</dbReference>
<dbReference type="AlphaFoldDB" id="A0AAD9JS31"/>
<dbReference type="PROSITE" id="PS51450">
    <property type="entry name" value="LRR"/>
    <property type="match status" value="2"/>
</dbReference>
<evidence type="ECO:0000313" key="8">
    <source>
        <dbReference type="Proteomes" id="UP001209878"/>
    </source>
</evidence>
<keyword evidence="1" id="KW-0433">Leucine-rich repeat</keyword>
<evidence type="ECO:0000256" key="2">
    <source>
        <dbReference type="ARBA" id="ARBA00022729"/>
    </source>
</evidence>
<dbReference type="Pfam" id="PF13855">
    <property type="entry name" value="LRR_8"/>
    <property type="match status" value="2"/>
</dbReference>
<evidence type="ECO:0000256" key="1">
    <source>
        <dbReference type="ARBA" id="ARBA00022614"/>
    </source>
</evidence>
<dbReference type="PANTHER" id="PTHR45617">
    <property type="entry name" value="LEUCINE RICH REPEAT FAMILY PROTEIN"/>
    <property type="match status" value="1"/>
</dbReference>
<protein>
    <recommendedName>
        <fullName evidence="6">LRRCT domain-containing protein</fullName>
    </recommendedName>
</protein>
<evidence type="ECO:0000256" key="5">
    <source>
        <dbReference type="SAM" id="SignalP"/>
    </source>
</evidence>
<keyword evidence="3" id="KW-0677">Repeat</keyword>
<feature type="chain" id="PRO_5042229968" description="LRRCT domain-containing protein" evidence="5">
    <location>
        <begin position="25"/>
        <end position="416"/>
    </location>
</feature>
<evidence type="ECO:0000313" key="7">
    <source>
        <dbReference type="EMBL" id="KAK2157155.1"/>
    </source>
</evidence>
<accession>A0AAD9JS31</accession>
<dbReference type="Gene3D" id="3.80.10.10">
    <property type="entry name" value="Ribonuclease Inhibitor"/>
    <property type="match status" value="2"/>
</dbReference>
<comment type="caution">
    <text evidence="7">The sequence shown here is derived from an EMBL/GenBank/DDBJ whole genome shotgun (WGS) entry which is preliminary data.</text>
</comment>
<keyword evidence="8" id="KW-1185">Reference proteome</keyword>
<dbReference type="Proteomes" id="UP001209878">
    <property type="component" value="Unassembled WGS sequence"/>
</dbReference>
<evidence type="ECO:0000256" key="3">
    <source>
        <dbReference type="ARBA" id="ARBA00022737"/>
    </source>
</evidence>
<organism evidence="7 8">
    <name type="scientific">Ridgeia piscesae</name>
    <name type="common">Tubeworm</name>
    <dbReference type="NCBI Taxonomy" id="27915"/>
    <lineage>
        <taxon>Eukaryota</taxon>
        <taxon>Metazoa</taxon>
        <taxon>Spiralia</taxon>
        <taxon>Lophotrochozoa</taxon>
        <taxon>Annelida</taxon>
        <taxon>Polychaeta</taxon>
        <taxon>Sedentaria</taxon>
        <taxon>Canalipalpata</taxon>
        <taxon>Sabellida</taxon>
        <taxon>Siboglinidae</taxon>
        <taxon>Ridgeia</taxon>
    </lineage>
</organism>
<dbReference type="SUPFAM" id="SSF52058">
    <property type="entry name" value="L domain-like"/>
    <property type="match status" value="1"/>
</dbReference>
<evidence type="ECO:0000259" key="6">
    <source>
        <dbReference type="SMART" id="SM00082"/>
    </source>
</evidence>
<proteinExistence type="predicted"/>
<feature type="domain" description="LRRCT" evidence="6">
    <location>
        <begin position="359"/>
        <end position="407"/>
    </location>
</feature>
<keyword evidence="4" id="KW-0325">Glycoprotein</keyword>
<sequence>MARPHLSWLVTIVVMMTVVPSIRGECASVHPNCGCRSNNIYCHDLGDISQVPTFKHSNTVYGLLVISGDTTLSTVQTGAFDGLKVKELSLTFIHITATQSGPFSDLSDTLESLSLNNNKLETMPEDVFDGLSKLKKLSLAWNQLKIVSPAWFSQLPALEHLDLTGNDFETIPDKSFDKLHKLKVLALSSNRLKTVSAAWFSQLTALEGLYLSDNQFEFIQDEAFKTLNQLVRLELFFNSRLKEISKVLFSHTPALQILDIGVNRLLMIPDDIFNDLHQLKELSLRYNDLTTVKTAWFRQLTNLEHLDLSNNKFETIPEGAFDGLTQLKTFRLTDGSLKTLSYALVQNMPHLQSLALNGNPLECDCRLAWVRSMADILSRKPANIALCASPPPVNGTAVVAYDISTCAATTTETGIS</sequence>
<reference evidence="7" key="1">
    <citation type="journal article" date="2023" name="Mol. Biol. Evol.">
        <title>Third-Generation Sequencing Reveals the Adaptive Role of the Epigenome in Three Deep-Sea Polychaetes.</title>
        <authorList>
            <person name="Perez M."/>
            <person name="Aroh O."/>
            <person name="Sun Y."/>
            <person name="Lan Y."/>
            <person name="Juniper S.K."/>
            <person name="Young C.R."/>
            <person name="Angers B."/>
            <person name="Qian P.Y."/>
        </authorList>
    </citation>
    <scope>NUCLEOTIDE SEQUENCE</scope>
    <source>
        <strain evidence="7">R07B-5</strain>
    </source>
</reference>
<dbReference type="FunFam" id="3.80.10.10:FF:001360">
    <property type="entry name" value="Uncharacterized protein"/>
    <property type="match status" value="1"/>
</dbReference>
<evidence type="ECO:0000256" key="4">
    <source>
        <dbReference type="ARBA" id="ARBA00023180"/>
    </source>
</evidence>
<dbReference type="InterPro" id="IPR001611">
    <property type="entry name" value="Leu-rich_rpt"/>
</dbReference>
<dbReference type="EMBL" id="JAODUO010001901">
    <property type="protein sequence ID" value="KAK2157155.1"/>
    <property type="molecule type" value="Genomic_DNA"/>
</dbReference>
<dbReference type="InterPro" id="IPR032675">
    <property type="entry name" value="LRR_dom_sf"/>
</dbReference>
<feature type="signal peptide" evidence="5">
    <location>
        <begin position="1"/>
        <end position="24"/>
    </location>
</feature>
<dbReference type="InterPro" id="IPR003591">
    <property type="entry name" value="Leu-rich_rpt_typical-subtyp"/>
</dbReference>
<keyword evidence="2 5" id="KW-0732">Signal</keyword>
<dbReference type="SMART" id="SM00369">
    <property type="entry name" value="LRR_TYP"/>
    <property type="match status" value="10"/>
</dbReference>
<name>A0AAD9JS31_RIDPI</name>
<dbReference type="SMART" id="SM00082">
    <property type="entry name" value="LRRCT"/>
    <property type="match status" value="1"/>
</dbReference>
<gene>
    <name evidence="7" type="ORF">NP493_1900g00006</name>
</gene>
<dbReference type="PANTHER" id="PTHR45617:SF173">
    <property type="entry name" value="RE54577P"/>
    <property type="match status" value="1"/>
</dbReference>